<organism evidence="9 11">
    <name type="scientific">Yersinia kristensenii</name>
    <dbReference type="NCBI Taxonomy" id="28152"/>
    <lineage>
        <taxon>Bacteria</taxon>
        <taxon>Pseudomonadati</taxon>
        <taxon>Pseudomonadota</taxon>
        <taxon>Gammaproteobacteria</taxon>
        <taxon>Enterobacterales</taxon>
        <taxon>Yersiniaceae</taxon>
        <taxon>Yersinia</taxon>
    </lineage>
</organism>
<evidence type="ECO:0000313" key="11">
    <source>
        <dbReference type="Proteomes" id="UP000045824"/>
    </source>
</evidence>
<gene>
    <name evidence="9" type="primary">ystA</name>
    <name evidence="10" type="ORF">CBW52_07775</name>
    <name evidence="9" type="ORF">ERS008491_00812</name>
</gene>
<dbReference type="AlphaFoldDB" id="A0A0T9KSC8"/>
<reference evidence="10 12" key="2">
    <citation type="submission" date="2017-05" db="EMBL/GenBank/DDBJ databases">
        <title>Whole genome sequencing of Yersinia kristensenii.</title>
        <authorList>
            <person name="Campioni F."/>
        </authorList>
    </citation>
    <scope>NUCLEOTIDE SEQUENCE [LARGE SCALE GENOMIC DNA]</scope>
    <source>
        <strain evidence="10 12">CFSAN060538</strain>
    </source>
</reference>
<comment type="similarity">
    <text evidence="2">Belongs to the heat-stable enterotoxin family.</text>
</comment>
<dbReference type="EMBL" id="CPYI01000002">
    <property type="protein sequence ID" value="CNE25682.1"/>
    <property type="molecule type" value="Genomic_DNA"/>
</dbReference>
<sequence>MKKIVFVLVLMLSSFGTFAQETASRQLSDALSTPIAAEVNKNACDASSPAPQEDIDWSVCCEICCIPACFGC</sequence>
<keyword evidence="12" id="KW-1185">Reference proteome</keyword>
<proteinExistence type="inferred from homology"/>
<dbReference type="Proteomes" id="UP000045824">
    <property type="component" value="Unassembled WGS sequence"/>
</dbReference>
<evidence type="ECO:0000256" key="8">
    <source>
        <dbReference type="SAM" id="SignalP"/>
    </source>
</evidence>
<dbReference type="Pfam" id="PF02048">
    <property type="entry name" value="Enterotoxin_ST"/>
    <property type="match status" value="1"/>
</dbReference>
<keyword evidence="7" id="KW-1015">Disulfide bond</keyword>
<dbReference type="OrthoDB" id="6470826at2"/>
<keyword evidence="5" id="KW-0260">Enterotoxin</keyword>
<keyword evidence="6" id="KW-0843">Virulence</keyword>
<reference evidence="9 11" key="1">
    <citation type="submission" date="2015-03" db="EMBL/GenBank/DDBJ databases">
        <authorList>
            <person name="Murphy D."/>
        </authorList>
    </citation>
    <scope>NUCLEOTIDE SEQUENCE [LARGE SCALE GENOMIC DNA]</scope>
    <source>
        <strain evidence="9 11">FCF326</strain>
    </source>
</reference>
<evidence type="ECO:0000256" key="4">
    <source>
        <dbReference type="ARBA" id="ARBA00022656"/>
    </source>
</evidence>
<protein>
    <submittedName>
        <fullName evidence="10">Heat-stable enterotoxin</fullName>
    </submittedName>
    <submittedName>
        <fullName evidence="9">YST-A</fullName>
    </submittedName>
</protein>
<evidence type="ECO:0000256" key="3">
    <source>
        <dbReference type="ARBA" id="ARBA00022525"/>
    </source>
</evidence>
<evidence type="ECO:0000313" key="10">
    <source>
        <dbReference type="EMBL" id="OVZ81000.1"/>
    </source>
</evidence>
<evidence type="ECO:0000256" key="1">
    <source>
        <dbReference type="ARBA" id="ARBA00004613"/>
    </source>
</evidence>
<dbReference type="InterPro" id="IPR001489">
    <property type="entry name" value="Heat-stable_enterotox_STa"/>
</dbReference>
<comment type="subcellular location">
    <subcellularLocation>
        <location evidence="1">Secreted</location>
    </subcellularLocation>
</comment>
<evidence type="ECO:0000256" key="5">
    <source>
        <dbReference type="ARBA" id="ARBA00022861"/>
    </source>
</evidence>
<feature type="chain" id="PRO_5015046234" evidence="8">
    <location>
        <begin position="20"/>
        <end position="72"/>
    </location>
</feature>
<keyword evidence="3" id="KW-0964">Secreted</keyword>
<dbReference type="GO" id="GO:0090729">
    <property type="term" value="F:toxin activity"/>
    <property type="evidence" value="ECO:0007669"/>
    <property type="project" value="UniProtKB-KW"/>
</dbReference>
<evidence type="ECO:0000313" key="9">
    <source>
        <dbReference type="EMBL" id="CNE25682.1"/>
    </source>
</evidence>
<evidence type="ECO:0000313" key="12">
    <source>
        <dbReference type="Proteomes" id="UP000195840"/>
    </source>
</evidence>
<accession>A0A0T9KSC8</accession>
<keyword evidence="4" id="KW-0800">Toxin</keyword>
<keyword evidence="8" id="KW-0732">Signal</keyword>
<dbReference type="EMBL" id="NHOG01000009">
    <property type="protein sequence ID" value="OVZ81000.1"/>
    <property type="molecule type" value="Genomic_DNA"/>
</dbReference>
<dbReference type="Proteomes" id="UP000195840">
    <property type="component" value="Unassembled WGS sequence"/>
</dbReference>
<feature type="signal peptide" evidence="8">
    <location>
        <begin position="1"/>
        <end position="19"/>
    </location>
</feature>
<dbReference type="GO" id="GO:0005615">
    <property type="term" value="C:extracellular space"/>
    <property type="evidence" value="ECO:0007669"/>
    <property type="project" value="InterPro"/>
</dbReference>
<dbReference type="PROSITE" id="PS00273">
    <property type="entry name" value="ENTEROTOXIN_H_STABLE"/>
    <property type="match status" value="1"/>
</dbReference>
<name>A0A0T9KSC8_YERKR</name>
<dbReference type="InterPro" id="IPR019806">
    <property type="entry name" value="Heat-stable_enterotox_CS"/>
</dbReference>
<evidence type="ECO:0000256" key="6">
    <source>
        <dbReference type="ARBA" id="ARBA00023026"/>
    </source>
</evidence>
<evidence type="ECO:0000256" key="2">
    <source>
        <dbReference type="ARBA" id="ARBA00007697"/>
    </source>
</evidence>
<evidence type="ECO:0000256" key="7">
    <source>
        <dbReference type="ARBA" id="ARBA00023157"/>
    </source>
</evidence>